<dbReference type="PANTHER" id="PTHR36983:SF2">
    <property type="entry name" value="DNAJ HOMOLOG SUBFAMILY C MEMBER 13"/>
    <property type="match status" value="1"/>
</dbReference>
<gene>
    <name evidence="3" type="ORF">Adt_32697</name>
</gene>
<proteinExistence type="predicted"/>
<evidence type="ECO:0000313" key="3">
    <source>
        <dbReference type="EMBL" id="KAL2479731.1"/>
    </source>
</evidence>
<dbReference type="Proteomes" id="UP001604336">
    <property type="component" value="Unassembled WGS sequence"/>
</dbReference>
<accession>A0ABD1QV02</accession>
<feature type="domain" description="DnaJ homologue subfamily C GRV2/DNAJC13 N-terminal" evidence="2">
    <location>
        <begin position="37"/>
        <end position="256"/>
    </location>
</feature>
<evidence type="ECO:0000259" key="2">
    <source>
        <dbReference type="Pfam" id="PF19432"/>
    </source>
</evidence>
<dbReference type="AlphaFoldDB" id="A0ABD1QV02"/>
<organism evidence="3 4">
    <name type="scientific">Abeliophyllum distichum</name>
    <dbReference type="NCBI Taxonomy" id="126358"/>
    <lineage>
        <taxon>Eukaryota</taxon>
        <taxon>Viridiplantae</taxon>
        <taxon>Streptophyta</taxon>
        <taxon>Embryophyta</taxon>
        <taxon>Tracheophyta</taxon>
        <taxon>Spermatophyta</taxon>
        <taxon>Magnoliopsida</taxon>
        <taxon>eudicotyledons</taxon>
        <taxon>Gunneridae</taxon>
        <taxon>Pentapetalae</taxon>
        <taxon>asterids</taxon>
        <taxon>lamiids</taxon>
        <taxon>Lamiales</taxon>
        <taxon>Oleaceae</taxon>
        <taxon>Forsythieae</taxon>
        <taxon>Abeliophyllum</taxon>
    </lineage>
</organism>
<reference evidence="4" key="1">
    <citation type="submission" date="2024-07" db="EMBL/GenBank/DDBJ databases">
        <title>Two chromosome-level genome assemblies of Korean endemic species Abeliophyllum distichum and Forsythia ovata (Oleaceae).</title>
        <authorList>
            <person name="Jang H."/>
        </authorList>
    </citation>
    <scope>NUCLEOTIDE SEQUENCE [LARGE SCALE GENOMIC DNA]</scope>
</reference>
<protein>
    <submittedName>
        <fullName evidence="3">DnaJsubfamily C GRV2</fullName>
    </submittedName>
</protein>
<keyword evidence="4" id="KW-1185">Reference proteome</keyword>
<evidence type="ECO:0000256" key="1">
    <source>
        <dbReference type="SAM" id="MobiDB-lite"/>
    </source>
</evidence>
<dbReference type="EMBL" id="JBFOLK010000010">
    <property type="protein sequence ID" value="KAL2479731.1"/>
    <property type="molecule type" value="Genomic_DNA"/>
</dbReference>
<feature type="region of interest" description="Disordered" evidence="1">
    <location>
        <begin position="1"/>
        <end position="28"/>
    </location>
</feature>
<dbReference type="InterPro" id="IPR045802">
    <property type="entry name" value="GRV2/DNAJC13_N"/>
</dbReference>
<comment type="caution">
    <text evidence="3">The sequence shown here is derived from an EMBL/GenBank/DDBJ whole genome shotgun (WGS) entry which is preliminary data.</text>
</comment>
<dbReference type="PANTHER" id="PTHR36983">
    <property type="entry name" value="DNAJ HOMOLOG SUBFAMILY C MEMBER 13"/>
    <property type="match status" value="1"/>
</dbReference>
<feature type="compositionally biased region" description="Low complexity" evidence="1">
    <location>
        <begin position="9"/>
        <end position="25"/>
    </location>
</feature>
<name>A0ABD1QV02_9LAMI</name>
<feature type="domain" description="DnaJ homologue subfamily C GRV2/DNAJC13 N-terminal" evidence="2">
    <location>
        <begin position="309"/>
        <end position="461"/>
    </location>
</feature>
<sequence>MDFVSRHTSTSSDPHPPSSSSSSSPAVPPEEPEYLARYMVIKHSWRGRYKRILCISTYAIVTLDPGTLSATNSYDVASDFEGATPIIGRDENSSEFNLSVRTDGRGKFKAMKFSSKYRASIISELHRIRWNRLPTVAEFPVLHLRRRTSEWVQVKMKVTHVGVEVLELKSGDLRWCLDFRDMDSPAIILLSDAYGKKNVDNGGFILCPLYGRKSKAFQAASGTSNAAIISNLTKTAKSMVGLSLTVDSSTSLSITEYLRLRAKEAVGAEETPLGVWSLTRLRTSAHGTQHSAGLSLALGPKGGLGECGDAVSRQLILTKVSLIERRPENYEAVIVRPLSTISALVRFSEEPQMFMLALLADSLLAAVRDVLQTEGQCPMPVLPRLTMPGHLIDPPCGRVHLQSPQQPLRAVADMESATMHLKHLAAAAKDAVAEGGSIPGSRAKLWRRIREFNACIPFGGVPPNIDCT</sequence>
<dbReference type="InterPro" id="IPR044978">
    <property type="entry name" value="GRV2/DNAJC13"/>
</dbReference>
<evidence type="ECO:0000313" key="4">
    <source>
        <dbReference type="Proteomes" id="UP001604336"/>
    </source>
</evidence>
<dbReference type="Pfam" id="PF19432">
    <property type="entry name" value="RME-8_N"/>
    <property type="match status" value="2"/>
</dbReference>